<keyword evidence="2" id="KW-1185">Reference proteome</keyword>
<reference evidence="1" key="1">
    <citation type="submission" date="2022-07" db="EMBL/GenBank/DDBJ databases">
        <authorList>
            <person name="Wu T."/>
        </authorList>
    </citation>
    <scope>NUCLEOTIDE SEQUENCE</scope>
    <source>
        <strain evidence="1">SD-1</strain>
    </source>
</reference>
<organism evidence="1 2">
    <name type="scientific">Paenarthrobacter ureafaciens</name>
    <dbReference type="NCBI Taxonomy" id="37931"/>
    <lineage>
        <taxon>Bacteria</taxon>
        <taxon>Bacillati</taxon>
        <taxon>Actinomycetota</taxon>
        <taxon>Actinomycetes</taxon>
        <taxon>Micrococcales</taxon>
        <taxon>Micrococcaceae</taxon>
        <taxon>Paenarthrobacter</taxon>
    </lineage>
</organism>
<evidence type="ECO:0000313" key="1">
    <source>
        <dbReference type="EMBL" id="UYV96648.1"/>
    </source>
</evidence>
<sequence>MKIHDWWPRVSPATRNWLIAHNGEPLTPLVTSEIMSATGGATEPGWWAGDSTDGPHLTDGAVDWIEAIANGEDPPPVAE</sequence>
<dbReference type="Proteomes" id="UP001163293">
    <property type="component" value="Chromosome"/>
</dbReference>
<protein>
    <submittedName>
        <fullName evidence="1">Uncharacterized protein</fullName>
    </submittedName>
</protein>
<gene>
    <name evidence="1" type="ORF">NL394_16570</name>
</gene>
<dbReference type="AlphaFoldDB" id="A0AAX3EF97"/>
<name>A0AAX3EF97_PAEUR</name>
<evidence type="ECO:0000313" key="2">
    <source>
        <dbReference type="Proteomes" id="UP001163293"/>
    </source>
</evidence>
<dbReference type="EMBL" id="CP101185">
    <property type="protein sequence ID" value="UYV96648.1"/>
    <property type="molecule type" value="Genomic_DNA"/>
</dbReference>
<dbReference type="RefSeq" id="WP_069695825.1">
    <property type="nucleotide sequence ID" value="NZ_CP043010.1"/>
</dbReference>
<accession>A0AAX3EF97</accession>
<proteinExistence type="predicted"/>